<dbReference type="PROSITE" id="PS50022">
    <property type="entry name" value="FA58C_3"/>
    <property type="match status" value="1"/>
</dbReference>
<dbReference type="GO" id="GO:0005975">
    <property type="term" value="P:carbohydrate metabolic process"/>
    <property type="evidence" value="ECO:0007669"/>
    <property type="project" value="UniProtKB-ARBA"/>
</dbReference>
<keyword evidence="2 3" id="KW-0326">Glycosidase</keyword>
<dbReference type="InterPro" id="IPR000421">
    <property type="entry name" value="FA58C"/>
</dbReference>
<feature type="domain" description="F5/8 type C" evidence="4">
    <location>
        <begin position="599"/>
        <end position="754"/>
    </location>
</feature>
<dbReference type="SUPFAM" id="SSF140657">
    <property type="entry name" value="Hyaluronidase post-catalytic domain-like"/>
    <property type="match status" value="1"/>
</dbReference>
<dbReference type="EMBL" id="JAQIFT010000004">
    <property type="protein sequence ID" value="MDA3729977.1"/>
    <property type="molecule type" value="Genomic_DNA"/>
</dbReference>
<dbReference type="PANTHER" id="PTHR13170">
    <property type="entry name" value="O-GLCNACASE"/>
    <property type="match status" value="1"/>
</dbReference>
<name>A0AA42IYB7_9FIRM</name>
<proteinExistence type="inferred from homology"/>
<reference evidence="6" key="1">
    <citation type="journal article" date="2023" name="Int. J. Syst. Evol. Microbiol.">
        <title>&lt;i&gt;Holtiella tumoricola&lt;/i&gt; gen. nov. sp. nov., isolated from a human clinical sample.</title>
        <authorList>
            <person name="Allen-Vercoe E."/>
            <person name="Daigneault M.C."/>
            <person name="Vancuren S.J."/>
            <person name="Cochrane K."/>
            <person name="O'Neal L.L."/>
            <person name="Sankaranarayanan K."/>
            <person name="Lawson P.A."/>
        </authorList>
    </citation>
    <scope>NUCLEOTIDE SEQUENCE</scope>
    <source>
        <strain evidence="6">CC70A</strain>
    </source>
</reference>
<evidence type="ECO:0000256" key="1">
    <source>
        <dbReference type="ARBA" id="ARBA00022801"/>
    </source>
</evidence>
<dbReference type="Pfam" id="PF21774">
    <property type="entry name" value="NagJ_C"/>
    <property type="match status" value="1"/>
</dbReference>
<dbReference type="SUPFAM" id="SSF55545">
    <property type="entry name" value="beta-N-acetylhexosaminidase-like domain"/>
    <property type="match status" value="1"/>
</dbReference>
<keyword evidence="1 3" id="KW-0378">Hydrolase</keyword>
<dbReference type="RefSeq" id="WP_271010735.1">
    <property type="nucleotide sequence ID" value="NZ_JAQIFT010000004.1"/>
</dbReference>
<evidence type="ECO:0000313" key="6">
    <source>
        <dbReference type="EMBL" id="MDA3729977.1"/>
    </source>
</evidence>
<dbReference type="Gene3D" id="3.30.379.10">
    <property type="entry name" value="Chitobiase/beta-hexosaminidase domain 2-like"/>
    <property type="match status" value="1"/>
</dbReference>
<feature type="domain" description="GH84" evidence="5">
    <location>
        <begin position="140"/>
        <end position="407"/>
    </location>
</feature>
<dbReference type="SUPFAM" id="SSF49785">
    <property type="entry name" value="Galactose-binding domain-like"/>
    <property type="match status" value="1"/>
</dbReference>
<dbReference type="GO" id="GO:0015929">
    <property type="term" value="F:hexosaminidase activity"/>
    <property type="evidence" value="ECO:0007669"/>
    <property type="project" value="UniProtKB-ARBA"/>
</dbReference>
<dbReference type="InterPro" id="IPR011496">
    <property type="entry name" value="O-GlcNAcase_cat"/>
</dbReference>
<dbReference type="InterPro" id="IPR015882">
    <property type="entry name" value="HEX_bac_N"/>
</dbReference>
<dbReference type="Gene3D" id="1.20.58.460">
    <property type="entry name" value="Hyaluronidase post-catalytic domain-like"/>
    <property type="match status" value="1"/>
</dbReference>
<dbReference type="Pfam" id="PF02838">
    <property type="entry name" value="Glyco_hydro_20b"/>
    <property type="match status" value="1"/>
</dbReference>
<dbReference type="Pfam" id="PF07555">
    <property type="entry name" value="NAGidase"/>
    <property type="match status" value="1"/>
</dbReference>
<dbReference type="InterPro" id="IPR029018">
    <property type="entry name" value="Hex-like_dom2"/>
</dbReference>
<comment type="caution">
    <text evidence="6">The sequence shown here is derived from an EMBL/GenBank/DDBJ whole genome shotgun (WGS) entry which is preliminary data.</text>
</comment>
<feature type="active site" description="Proton donor" evidence="3">
    <location>
        <position position="255"/>
    </location>
</feature>
<gene>
    <name evidence="6" type="ORF">PBV87_00420</name>
</gene>
<evidence type="ECO:0000256" key="3">
    <source>
        <dbReference type="PROSITE-ProRule" id="PRU01353"/>
    </source>
</evidence>
<dbReference type="InterPro" id="IPR049019">
    <property type="entry name" value="NagJ-like_helical"/>
</dbReference>
<dbReference type="AlphaFoldDB" id="A0AA42IYB7"/>
<dbReference type="Pfam" id="PF00754">
    <property type="entry name" value="F5_F8_type_C"/>
    <property type="match status" value="1"/>
</dbReference>
<dbReference type="InterPro" id="IPR051822">
    <property type="entry name" value="Glycosyl_Hydrolase_84"/>
</dbReference>
<dbReference type="PROSITE" id="PS52009">
    <property type="entry name" value="GH84"/>
    <property type="match status" value="1"/>
</dbReference>
<dbReference type="InterPro" id="IPR008979">
    <property type="entry name" value="Galactose-bd-like_sf"/>
</dbReference>
<sequence length="845" mass="94769">MCTTYTIFPVPQQVIYNNKQLTITKNVAILAEAKPKTATLNALEKALSSIGVNYEFVEQPVDGQTHIYLKDQATSTTALELNKTEGYTLSITGDTYCDITIAGCDIDGIHYGVITLSKIFSQLNNNTIESLSMTDYPQILYRGYIEGFYGFPWSHEDRKDLMVFGGEQKLNTYIYAPKDDPYHRSHWRELYPADKAKEIAELALVGHENNVNFVWTIHPGDSIDLDSEADFKSTIAKLEQLYDLGVRQFGILFDDIGGYPDGAQQARYINRVDSEFIKPKGDVRPLLTVGTRYCEAWGPSMEKYFKPFVELLHDDVEIMWTGSATMSNVSKEQFDAPKRTINSDKNLSVWWNYPVNDYCDAKMLMGKIENLNPDVDNINGFFSNPMNQAQASKQALFCIADHNWNTASYDCEASFVHSFKAIAPEVANELQIFASNCSYVKEDGGVSGTFLFDESWYLASDIEALATHLENGTDLTQTSKALLTEFAKMEKAIDTIDAKCTNSALVAELRPFLDATCLMGQAGQNTMEALIALQAHDIKTMEARNEAALKQLEAMEDCKVLRLKDGAERYFTVDVGTLRIKPFLIETLKKSAILAGIETAPITLNYDMNNIALASCGVTACASGEVQKDQEPEKVIDGTIRSGKWCSRDYRPYLTLDLQEVKNIKQYRIINCGHPEAGETRIWNTKALQILASTDGENYTVVDEVKDNTEDIINRMLFTPVDARYIRLQIIEPAQISINGGGHTRIYAFELFEEGYPYQSRKVQPSEIECTTDNQVVIRNVDKGDVINLYTDLDATTPVVTSPEVLDGETSVCFNNLPLNTFNTRIFVERTAKNYLPSVRTSKGL</sequence>
<organism evidence="6 7">
    <name type="scientific">Holtiella tumoricola</name>
    <dbReference type="NCBI Taxonomy" id="3018743"/>
    <lineage>
        <taxon>Bacteria</taxon>
        <taxon>Bacillati</taxon>
        <taxon>Bacillota</taxon>
        <taxon>Clostridia</taxon>
        <taxon>Lachnospirales</taxon>
        <taxon>Cellulosilyticaceae</taxon>
        <taxon>Holtiella</taxon>
    </lineage>
</organism>
<evidence type="ECO:0000259" key="5">
    <source>
        <dbReference type="PROSITE" id="PS52009"/>
    </source>
</evidence>
<accession>A0AA42IYB7</accession>
<dbReference type="SUPFAM" id="SSF51445">
    <property type="entry name" value="(Trans)glycosidases"/>
    <property type="match status" value="1"/>
</dbReference>
<dbReference type="Proteomes" id="UP001169242">
    <property type="component" value="Unassembled WGS sequence"/>
</dbReference>
<evidence type="ECO:0000256" key="2">
    <source>
        <dbReference type="ARBA" id="ARBA00023295"/>
    </source>
</evidence>
<protein>
    <submittedName>
        <fullName evidence="6">Beta-N-acetylglucosaminidase domain-containing protein</fullName>
    </submittedName>
</protein>
<keyword evidence="7" id="KW-1185">Reference proteome</keyword>
<dbReference type="Gene3D" id="2.60.120.260">
    <property type="entry name" value="Galactose-binding domain-like"/>
    <property type="match status" value="1"/>
</dbReference>
<dbReference type="PANTHER" id="PTHR13170:SF16">
    <property type="entry name" value="PROTEIN O-GLCNACASE"/>
    <property type="match status" value="1"/>
</dbReference>
<dbReference type="InterPro" id="IPR017853">
    <property type="entry name" value="GH"/>
</dbReference>
<evidence type="ECO:0000313" key="7">
    <source>
        <dbReference type="Proteomes" id="UP001169242"/>
    </source>
</evidence>
<dbReference type="Gene3D" id="3.20.20.80">
    <property type="entry name" value="Glycosidases"/>
    <property type="match status" value="1"/>
</dbReference>
<evidence type="ECO:0000259" key="4">
    <source>
        <dbReference type="PROSITE" id="PS50022"/>
    </source>
</evidence>
<dbReference type="GO" id="GO:1901135">
    <property type="term" value="P:carbohydrate derivative metabolic process"/>
    <property type="evidence" value="ECO:0007669"/>
    <property type="project" value="UniProtKB-ARBA"/>
</dbReference>
<comment type="similarity">
    <text evidence="3">Belongs to the glycosyl hydrolase 84 family.</text>
</comment>